<dbReference type="PANTHER" id="PTHR11618:SF13">
    <property type="entry name" value="TRANSCRIPTION INITIATION FACTOR IIB"/>
    <property type="match status" value="1"/>
</dbReference>
<dbReference type="InterPro" id="IPR004367">
    <property type="entry name" value="Cyclin_C-dom"/>
</dbReference>
<sequence>MERDTERMTKRQRKKPLVNKDMWNLFDEEMGKTQVECVYLSSKNRECCDSCNASVAITEDGFLECTNKKCSIIYKDIIDSTAEWRFYGADDNHGGDPTRCGMPINPLLKESSYGCKVICKSNTSYEMRKIKRYTDWHAMPYKEKSQYDEFQRITTLSQTAGIPKLIIDDALRYHKKVSEHQTFRGLNRHGIIAASIYISCRVNGTPRTAKEIATIFHLDNASATKGCKNATSIINIIEEDMDTCDKTILCQTNPISFIERYCSRISMTSELTKLCRFIAKKIEQNKYIPENTPNSIAAGIVYFVTQVCHVDVNRKTIHTVSGISEVTINKCFKKLEALDEHLIPNAIRRKYC</sequence>
<dbReference type="InterPro" id="IPR013150">
    <property type="entry name" value="TFIIB_cyclin"/>
</dbReference>
<dbReference type="Gene3D" id="1.10.472.170">
    <property type="match status" value="1"/>
</dbReference>
<reference evidence="4" key="1">
    <citation type="journal article" date="2020" name="Nature">
        <title>Giant virus diversity and host interactions through global metagenomics.</title>
        <authorList>
            <person name="Schulz F."/>
            <person name="Roux S."/>
            <person name="Paez-Espino D."/>
            <person name="Jungbluth S."/>
            <person name="Walsh D.A."/>
            <person name="Denef V.J."/>
            <person name="McMahon K.D."/>
            <person name="Konstantinidis K.T."/>
            <person name="Eloe-Fadrosh E.A."/>
            <person name="Kyrpides N.C."/>
            <person name="Woyke T."/>
        </authorList>
    </citation>
    <scope>NUCLEOTIDE SEQUENCE</scope>
    <source>
        <strain evidence="4">GVMAG-M-3300025880-76</strain>
    </source>
</reference>
<dbReference type="GO" id="GO:0005634">
    <property type="term" value="C:nucleus"/>
    <property type="evidence" value="ECO:0007669"/>
    <property type="project" value="TreeGrafter"/>
</dbReference>
<dbReference type="Pfam" id="PF00382">
    <property type="entry name" value="TFIIB"/>
    <property type="match status" value="1"/>
</dbReference>
<evidence type="ECO:0000313" key="4">
    <source>
        <dbReference type="EMBL" id="QHU02805.1"/>
    </source>
</evidence>
<dbReference type="InterPro" id="IPR000812">
    <property type="entry name" value="TFIIB"/>
</dbReference>
<proteinExistence type="predicted"/>
<dbReference type="PANTHER" id="PTHR11618">
    <property type="entry name" value="TRANSCRIPTION INITIATION FACTOR IIB-RELATED"/>
    <property type="match status" value="1"/>
</dbReference>
<dbReference type="Pfam" id="PF02984">
    <property type="entry name" value="Cyclin_C"/>
    <property type="match status" value="1"/>
</dbReference>
<dbReference type="SMART" id="SM00385">
    <property type="entry name" value="CYCLIN"/>
    <property type="match status" value="2"/>
</dbReference>
<dbReference type="SUPFAM" id="SSF47954">
    <property type="entry name" value="Cyclin-like"/>
    <property type="match status" value="2"/>
</dbReference>
<feature type="domain" description="Cyclin-like" evidence="3">
    <location>
        <begin position="151"/>
        <end position="250"/>
    </location>
</feature>
<keyword evidence="1" id="KW-0805">Transcription regulation</keyword>
<evidence type="ECO:0000256" key="1">
    <source>
        <dbReference type="ARBA" id="ARBA00023015"/>
    </source>
</evidence>
<dbReference type="AlphaFoldDB" id="A0A6C0JAF0"/>
<protein>
    <recommendedName>
        <fullName evidence="3">Cyclin-like domain-containing protein</fullName>
    </recommendedName>
</protein>
<evidence type="ECO:0000256" key="2">
    <source>
        <dbReference type="ARBA" id="ARBA00023163"/>
    </source>
</evidence>
<keyword evidence="2" id="KW-0804">Transcription</keyword>
<dbReference type="Gene3D" id="1.10.472.10">
    <property type="entry name" value="Cyclin-like"/>
    <property type="match status" value="1"/>
</dbReference>
<dbReference type="InterPro" id="IPR036915">
    <property type="entry name" value="Cyclin-like_sf"/>
</dbReference>
<feature type="domain" description="Cyclin-like" evidence="3">
    <location>
        <begin position="256"/>
        <end position="337"/>
    </location>
</feature>
<name>A0A6C0JAF0_9ZZZZ</name>
<dbReference type="GO" id="GO:0070897">
    <property type="term" value="P:transcription preinitiation complex assembly"/>
    <property type="evidence" value="ECO:0007669"/>
    <property type="project" value="InterPro"/>
</dbReference>
<dbReference type="GO" id="GO:0097550">
    <property type="term" value="C:transcription preinitiation complex"/>
    <property type="evidence" value="ECO:0007669"/>
    <property type="project" value="TreeGrafter"/>
</dbReference>
<organism evidence="4">
    <name type="scientific">viral metagenome</name>
    <dbReference type="NCBI Taxonomy" id="1070528"/>
    <lineage>
        <taxon>unclassified sequences</taxon>
        <taxon>metagenomes</taxon>
        <taxon>organismal metagenomes</taxon>
    </lineage>
</organism>
<dbReference type="InterPro" id="IPR013763">
    <property type="entry name" value="Cyclin-like_dom"/>
</dbReference>
<dbReference type="PRINTS" id="PR00685">
    <property type="entry name" value="TIFACTORIIB"/>
</dbReference>
<evidence type="ECO:0000259" key="3">
    <source>
        <dbReference type="SMART" id="SM00385"/>
    </source>
</evidence>
<dbReference type="GO" id="GO:0017025">
    <property type="term" value="F:TBP-class protein binding"/>
    <property type="evidence" value="ECO:0007669"/>
    <property type="project" value="InterPro"/>
</dbReference>
<accession>A0A6C0JAF0</accession>
<dbReference type="EMBL" id="MN740363">
    <property type="protein sequence ID" value="QHU02805.1"/>
    <property type="molecule type" value="Genomic_DNA"/>
</dbReference>